<sequence length="75" mass="8054">MAHPDVLLAIVQNGNDLTLTSAVSPDTLRRLANAAQQSGARLNVTTQLHPDLIRELLAFGKAISFVDGLANFKKD</sequence>
<name>A0A1U9VFH7_9RALS</name>
<organism evidence="1 2">
    <name type="scientific">blood disease bacterium A2-HR MARDI</name>
    <dbReference type="NCBI Taxonomy" id="1944648"/>
    <lineage>
        <taxon>Bacteria</taxon>
        <taxon>Pseudomonadati</taxon>
        <taxon>Pseudomonadota</taxon>
        <taxon>Betaproteobacteria</taxon>
        <taxon>Burkholderiales</taxon>
        <taxon>Burkholderiaceae</taxon>
        <taxon>Ralstonia</taxon>
        <taxon>Ralstonia solanacearum species complex</taxon>
    </lineage>
</organism>
<dbReference type="Proteomes" id="UP000189628">
    <property type="component" value="Chromosome"/>
</dbReference>
<proteinExistence type="predicted"/>
<dbReference type="RefSeq" id="WP_078221819.1">
    <property type="nucleotide sequence ID" value="NZ_CP019911.1"/>
</dbReference>
<dbReference type="EMBL" id="CP019911">
    <property type="protein sequence ID" value="AQW29063.1"/>
    <property type="molecule type" value="Genomic_DNA"/>
</dbReference>
<accession>A0A1U9VFH7</accession>
<gene>
    <name evidence="1" type="ORF">B0B51_02855</name>
</gene>
<dbReference type="AlphaFoldDB" id="A0A1U9VFH7"/>
<evidence type="ECO:0000313" key="1">
    <source>
        <dbReference type="EMBL" id="AQW29063.1"/>
    </source>
</evidence>
<protein>
    <submittedName>
        <fullName evidence="1">Uncharacterized protein</fullName>
    </submittedName>
</protein>
<reference evidence="1 2" key="1">
    <citation type="submission" date="2017-02" db="EMBL/GenBank/DDBJ databases">
        <title>Blood Disease Bacterium A2-HR MARDI.</title>
        <authorList>
            <person name="Badrun R."/>
            <person name="Abu Bakar N."/>
            <person name="Laboh R."/>
        </authorList>
    </citation>
    <scope>NUCLEOTIDE SEQUENCE [LARGE SCALE GENOMIC DNA]</scope>
    <source>
        <strain evidence="1 2">A2-HR MARDI</strain>
    </source>
</reference>
<evidence type="ECO:0000313" key="2">
    <source>
        <dbReference type="Proteomes" id="UP000189628"/>
    </source>
</evidence>